<accession>A0A7U4GJ66</accession>
<gene>
    <name evidence="1" type="ORF">LC20_06015</name>
</gene>
<dbReference type="KEGG" id="yel:LC20_06015"/>
<dbReference type="Pfam" id="PF05015">
    <property type="entry name" value="HigB-like_toxin"/>
    <property type="match status" value="1"/>
</dbReference>
<geneLocation type="plasmid" evidence="2">
    <name>Plasmid1_80k</name>
</geneLocation>
<sequence length="98" mass="11196">MIKSFKDGESGSLAQYYLYGKRSKDIPVTIASALKRKLDIIDSATTERSLFAPPGNNYERLSGSLEGWSSIRVNIQWRLIFQWRDGAAHSIYLDPHKY</sequence>
<evidence type="ECO:0000313" key="2">
    <source>
        <dbReference type="Proteomes" id="UP000230961"/>
    </source>
</evidence>
<organism evidence="1 2">
    <name type="scientific">Yersinia enterocolitica LC20</name>
    <dbReference type="NCBI Taxonomy" id="1443113"/>
    <lineage>
        <taxon>Bacteria</taxon>
        <taxon>Pseudomonadati</taxon>
        <taxon>Pseudomonadota</taxon>
        <taxon>Gammaproteobacteria</taxon>
        <taxon>Enterobacterales</taxon>
        <taxon>Yersiniaceae</taxon>
        <taxon>Yersinia</taxon>
    </lineage>
</organism>
<dbReference type="EMBL" id="CP007449">
    <property type="protein sequence ID" value="AHM76587.1"/>
    <property type="molecule type" value="Genomic_DNA"/>
</dbReference>
<evidence type="ECO:0000313" key="1">
    <source>
        <dbReference type="EMBL" id="AHM76587.1"/>
    </source>
</evidence>
<proteinExistence type="predicted"/>
<dbReference type="Proteomes" id="UP000230961">
    <property type="component" value="Plasmid p1_80K"/>
</dbReference>
<dbReference type="PANTHER" id="PTHR40266:SF2">
    <property type="entry name" value="TOXIN HIGB-1"/>
    <property type="match status" value="1"/>
</dbReference>
<dbReference type="PANTHER" id="PTHR40266">
    <property type="entry name" value="TOXIN HIGB-1"/>
    <property type="match status" value="1"/>
</dbReference>
<dbReference type="SUPFAM" id="SSF143011">
    <property type="entry name" value="RelE-like"/>
    <property type="match status" value="1"/>
</dbReference>
<dbReference type="AlphaFoldDB" id="A0A7U4GJ66"/>
<dbReference type="InterPro" id="IPR007711">
    <property type="entry name" value="HigB-1"/>
</dbReference>
<name>A0A7U4GJ66_YEREN</name>
<protein>
    <submittedName>
        <fullName evidence="1">Toxin</fullName>
    </submittedName>
</protein>
<dbReference type="Gene3D" id="3.30.2310.20">
    <property type="entry name" value="RelE-like"/>
    <property type="match status" value="1"/>
</dbReference>
<keyword evidence="1" id="KW-0614">Plasmid</keyword>
<dbReference type="InterPro" id="IPR035093">
    <property type="entry name" value="RelE/ParE_toxin_dom_sf"/>
</dbReference>
<reference evidence="1 2" key="1">
    <citation type="submission" date="2017-11" db="EMBL/GenBank/DDBJ databases">
        <title>The complete genome sequence and comparative genome analysis of Yersinia enterocolitica strain LC20.</title>
        <authorList>
            <person name="Shi G."/>
            <person name="Su M."/>
            <person name="Liang J."/>
            <person name="Gu W."/>
            <person name="Xiao Y."/>
            <person name="Zhang Z."/>
            <person name="Qiu H."/>
            <person name="Duan R."/>
            <person name="Zhang Z."/>
            <person name="Li Y."/>
            <person name="Zhang X."/>
            <person name="Ling Y."/>
            <person name="Song L."/>
            <person name="Chen M."/>
            <person name="Zhao Y."/>
            <person name="Wu J."/>
            <person name="Jing H."/>
            <person name="Xiao J."/>
            <person name="Wang X."/>
        </authorList>
    </citation>
    <scope>NUCLEOTIDE SEQUENCE [LARGE SCALE GENOMIC DNA]</scope>
    <source>
        <strain evidence="1 2">LC20</strain>
        <plasmid evidence="2">Plasmid1_80k</plasmid>
    </source>
</reference>